<dbReference type="PANTHER" id="PTHR13799">
    <property type="entry name" value="NGG1 INTERACTING FACTOR 3"/>
    <property type="match status" value="1"/>
</dbReference>
<feature type="binding site" evidence="6">
    <location>
        <position position="66"/>
    </location>
    <ligand>
        <name>a divalent metal cation</name>
        <dbReference type="ChEBI" id="CHEBI:60240"/>
        <label>1</label>
    </ligand>
</feature>
<accession>A0A2P8G379</accession>
<dbReference type="GO" id="GO:0046872">
    <property type="term" value="F:metal ion binding"/>
    <property type="evidence" value="ECO:0007669"/>
    <property type="project" value="UniProtKB-UniRule"/>
</dbReference>
<protein>
    <recommendedName>
        <fullName evidence="3 5">GTP cyclohydrolase 1 type 2 homolog</fullName>
    </recommendedName>
</protein>
<dbReference type="InterPro" id="IPR002678">
    <property type="entry name" value="DUF34/NIF3"/>
</dbReference>
<dbReference type="SUPFAM" id="SSF102705">
    <property type="entry name" value="NIF3 (NGG1p interacting factor 3)-like"/>
    <property type="match status" value="1"/>
</dbReference>
<feature type="binding site" evidence="6">
    <location>
        <position position="332"/>
    </location>
    <ligand>
        <name>a divalent metal cation</name>
        <dbReference type="ChEBI" id="CHEBI:60240"/>
        <label>1</label>
    </ligand>
</feature>
<dbReference type="GO" id="GO:0005737">
    <property type="term" value="C:cytoplasm"/>
    <property type="evidence" value="ECO:0007669"/>
    <property type="project" value="TreeGrafter"/>
</dbReference>
<feature type="binding site" evidence="6">
    <location>
        <position position="104"/>
    </location>
    <ligand>
        <name>a divalent metal cation</name>
        <dbReference type="ChEBI" id="CHEBI:60240"/>
        <label>1</label>
    </ligand>
</feature>
<keyword evidence="8" id="KW-1185">Reference proteome</keyword>
<dbReference type="PANTHER" id="PTHR13799:SF14">
    <property type="entry name" value="GTP CYCLOHYDROLASE 1 TYPE 2 HOMOLOG"/>
    <property type="match status" value="1"/>
</dbReference>
<organism evidence="7 8">
    <name type="scientific">Dyadobacter jiangsuensis</name>
    <dbReference type="NCBI Taxonomy" id="1591085"/>
    <lineage>
        <taxon>Bacteria</taxon>
        <taxon>Pseudomonadati</taxon>
        <taxon>Bacteroidota</taxon>
        <taxon>Cytophagia</taxon>
        <taxon>Cytophagales</taxon>
        <taxon>Spirosomataceae</taxon>
        <taxon>Dyadobacter</taxon>
    </lineage>
</organism>
<evidence type="ECO:0000256" key="6">
    <source>
        <dbReference type="PIRSR" id="PIRSR602678-1"/>
    </source>
</evidence>
<comment type="similarity">
    <text evidence="1 5">Belongs to the GTP cyclohydrolase I type 2/NIF3 family.</text>
</comment>
<evidence type="ECO:0000256" key="1">
    <source>
        <dbReference type="ARBA" id="ARBA00006964"/>
    </source>
</evidence>
<dbReference type="Gene3D" id="3.30.70.120">
    <property type="match status" value="1"/>
</dbReference>
<reference evidence="7 8" key="1">
    <citation type="submission" date="2018-03" db="EMBL/GenBank/DDBJ databases">
        <title>Genomic Encyclopedia of Archaeal and Bacterial Type Strains, Phase II (KMG-II): from individual species to whole genera.</title>
        <authorList>
            <person name="Goeker M."/>
        </authorList>
    </citation>
    <scope>NUCLEOTIDE SEQUENCE [LARGE SCALE GENOMIC DNA]</scope>
    <source>
        <strain evidence="7 8">DSM 29057</strain>
    </source>
</reference>
<evidence type="ECO:0000256" key="5">
    <source>
        <dbReference type="PIRNR" id="PIRNR037489"/>
    </source>
</evidence>
<dbReference type="RefSeq" id="WP_106595891.1">
    <property type="nucleotide sequence ID" value="NZ_PYAS01000006.1"/>
</dbReference>
<evidence type="ECO:0000313" key="7">
    <source>
        <dbReference type="EMBL" id="PSL28419.1"/>
    </source>
</evidence>
<dbReference type="Pfam" id="PF01784">
    <property type="entry name" value="DUF34_NIF3"/>
    <property type="match status" value="1"/>
</dbReference>
<dbReference type="PIRSF" id="PIRSF037489">
    <property type="entry name" value="UCP037489_NIF3_YqfO"/>
    <property type="match status" value="1"/>
</dbReference>
<dbReference type="InterPro" id="IPR036069">
    <property type="entry name" value="DUF34/NIF3_sf"/>
</dbReference>
<dbReference type="NCBIfam" id="TIGR00486">
    <property type="entry name" value="YbgI_SA1388"/>
    <property type="match status" value="1"/>
</dbReference>
<evidence type="ECO:0000256" key="4">
    <source>
        <dbReference type="ARBA" id="ARBA00022723"/>
    </source>
</evidence>
<evidence type="ECO:0000256" key="3">
    <source>
        <dbReference type="ARBA" id="ARBA00022112"/>
    </source>
</evidence>
<feature type="binding site" evidence="6">
    <location>
        <position position="65"/>
    </location>
    <ligand>
        <name>a divalent metal cation</name>
        <dbReference type="ChEBI" id="CHEBI:60240"/>
        <label>1</label>
    </ligand>
</feature>
<evidence type="ECO:0000313" key="8">
    <source>
        <dbReference type="Proteomes" id="UP000241964"/>
    </source>
</evidence>
<dbReference type="Proteomes" id="UP000241964">
    <property type="component" value="Unassembled WGS sequence"/>
</dbReference>
<dbReference type="InterPro" id="IPR015867">
    <property type="entry name" value="N-reg_PII/ATP_PRibTrfase_C"/>
</dbReference>
<sequence>MTFIKEILTELEKLAPLPYQEDYDNAGLLVGAPDTEVTGILFTLDITEDVVDEAVRKQCNLIVAHHPIIFKGLKKLNGKNYVERTVIKAIKNDIALYATHTNLDHVVGGVNWQIAKRLGLQNIKVLAPKKQLLNKLAFFCPVENTQEVLKALFEAGAGEIGEYSNCSFRSEGLGTFLPGDNANPVIGAQGQLETVKEHRVEIMLPSHMQAQVLRALRRAHPYEEVAYYMSALENENQEVGAGAIGELPEPMETADFLACLKNNMAAAVIKHTEPTNARISRVAVCGGAGSFLLRNAVSAGADVYVTADYKYHEFFDAEGRIMICDIGHYESEVFTKNLLHDYISGKFSNFALCLSEISTNPVRYFS</sequence>
<dbReference type="AlphaFoldDB" id="A0A2P8G379"/>
<evidence type="ECO:0000256" key="2">
    <source>
        <dbReference type="ARBA" id="ARBA00011643"/>
    </source>
</evidence>
<gene>
    <name evidence="7" type="ORF">CLV60_10622</name>
</gene>
<comment type="caution">
    <text evidence="7">The sequence shown here is derived from an EMBL/GenBank/DDBJ whole genome shotgun (WGS) entry which is preliminary data.</text>
</comment>
<feature type="binding site" evidence="6">
    <location>
        <position position="328"/>
    </location>
    <ligand>
        <name>a divalent metal cation</name>
        <dbReference type="ChEBI" id="CHEBI:60240"/>
        <label>1</label>
    </ligand>
</feature>
<name>A0A2P8G379_9BACT</name>
<proteinExistence type="inferred from homology"/>
<keyword evidence="4 5" id="KW-0479">Metal-binding</keyword>
<dbReference type="Gene3D" id="3.40.1390.30">
    <property type="entry name" value="NIF3 (NGG1p interacting factor 3)-like"/>
    <property type="match status" value="1"/>
</dbReference>
<dbReference type="InterPro" id="IPR017221">
    <property type="entry name" value="DUF34/NIF3_bac"/>
</dbReference>
<comment type="subunit">
    <text evidence="2">Homohexamer.</text>
</comment>
<dbReference type="FunFam" id="3.40.1390.30:FF:000001">
    <property type="entry name" value="GTP cyclohydrolase 1 type 2"/>
    <property type="match status" value="1"/>
</dbReference>
<dbReference type="OrthoDB" id="9792792at2"/>
<dbReference type="EMBL" id="PYAS01000006">
    <property type="protein sequence ID" value="PSL28419.1"/>
    <property type="molecule type" value="Genomic_DNA"/>
</dbReference>